<name>A0A9Q0WAI6_9ROSI</name>
<proteinExistence type="predicted"/>
<dbReference type="EMBL" id="JAPFFM010000005">
    <property type="protein sequence ID" value="KAJ6762040.1"/>
    <property type="molecule type" value="Genomic_DNA"/>
</dbReference>
<dbReference type="GO" id="GO:0016192">
    <property type="term" value="P:vesicle-mediated transport"/>
    <property type="evidence" value="ECO:0007669"/>
    <property type="project" value="TreeGrafter"/>
</dbReference>
<evidence type="ECO:0000256" key="1">
    <source>
        <dbReference type="SAM" id="MobiDB-lite"/>
    </source>
</evidence>
<evidence type="ECO:0000313" key="3">
    <source>
        <dbReference type="Proteomes" id="UP001151752"/>
    </source>
</evidence>
<feature type="compositionally biased region" description="Polar residues" evidence="1">
    <location>
        <begin position="102"/>
        <end position="112"/>
    </location>
</feature>
<accession>A0A9Q0WAI6</accession>
<dbReference type="GO" id="GO:0030125">
    <property type="term" value="C:clathrin vesicle coat"/>
    <property type="evidence" value="ECO:0007669"/>
    <property type="project" value="TreeGrafter"/>
</dbReference>
<reference evidence="2" key="2">
    <citation type="journal article" date="2023" name="Int. J. Mol. Sci.">
        <title>De Novo Assembly and Annotation of 11 Diverse Shrub Willow (Salix) Genomes Reveals Novel Gene Organization in Sex-Linked Regions.</title>
        <authorList>
            <person name="Hyden B."/>
            <person name="Feng K."/>
            <person name="Yates T.B."/>
            <person name="Jawdy S."/>
            <person name="Cereghino C."/>
            <person name="Smart L.B."/>
            <person name="Muchero W."/>
        </authorList>
    </citation>
    <scope>NUCLEOTIDE SEQUENCE</scope>
    <source>
        <tissue evidence="2">Shoot tip</tissue>
    </source>
</reference>
<evidence type="ECO:0000313" key="2">
    <source>
        <dbReference type="EMBL" id="KAJ6762040.1"/>
    </source>
</evidence>
<sequence length="143" mass="15612">MNYLDKKKTAEEMEQHFQNTSSVDYSIKEGETLLLQMKNKPEGSVKSKIFEQGLNNLSMEGNSDGKESFLSISLPPPPPAPLSPATSVQNSPSNLPPKITLDGNSTEKSPNLTKDEAGHQHFPDNESSQDTQDDDFGDFQAAG</sequence>
<keyword evidence="3" id="KW-1185">Reference proteome</keyword>
<dbReference type="PANTHER" id="PTHR12847:SF9">
    <property type="entry name" value="NECAP-LIKE PROTEIN CG9132"/>
    <property type="match status" value="1"/>
</dbReference>
<dbReference type="Proteomes" id="UP001151752">
    <property type="component" value="Chromosome 19"/>
</dbReference>
<comment type="caution">
    <text evidence="2">The sequence shown here is derived from an EMBL/GenBank/DDBJ whole genome shotgun (WGS) entry which is preliminary data.</text>
</comment>
<dbReference type="PANTHER" id="PTHR12847">
    <property type="entry name" value="ATP-BINDING CASSETTE ABC TRANSPORTER-RELATED"/>
    <property type="match status" value="1"/>
</dbReference>
<gene>
    <name evidence="2" type="ORF">OIU74_024672</name>
</gene>
<feature type="region of interest" description="Disordered" evidence="1">
    <location>
        <begin position="56"/>
        <end position="143"/>
    </location>
</feature>
<feature type="region of interest" description="Disordered" evidence="1">
    <location>
        <begin position="1"/>
        <end position="24"/>
    </location>
</feature>
<protein>
    <submittedName>
        <fullName evidence="2">ADAPTIN EAR-BINDING COAT-ASSOCIATED PROTEIN 1 NECAP-1</fullName>
    </submittedName>
</protein>
<dbReference type="AlphaFoldDB" id="A0A9Q0WAI6"/>
<feature type="compositionally biased region" description="Basic and acidic residues" evidence="1">
    <location>
        <begin position="1"/>
        <end position="15"/>
    </location>
</feature>
<organism evidence="2 3">
    <name type="scientific">Salix koriyanagi</name>
    <dbReference type="NCBI Taxonomy" id="2511006"/>
    <lineage>
        <taxon>Eukaryota</taxon>
        <taxon>Viridiplantae</taxon>
        <taxon>Streptophyta</taxon>
        <taxon>Embryophyta</taxon>
        <taxon>Tracheophyta</taxon>
        <taxon>Spermatophyta</taxon>
        <taxon>Magnoliopsida</taxon>
        <taxon>eudicotyledons</taxon>
        <taxon>Gunneridae</taxon>
        <taxon>Pentapetalae</taxon>
        <taxon>rosids</taxon>
        <taxon>fabids</taxon>
        <taxon>Malpighiales</taxon>
        <taxon>Salicaceae</taxon>
        <taxon>Saliceae</taxon>
        <taxon>Salix</taxon>
    </lineage>
</organism>
<feature type="compositionally biased region" description="Basic and acidic residues" evidence="1">
    <location>
        <begin position="113"/>
        <end position="124"/>
    </location>
</feature>
<reference evidence="2" key="1">
    <citation type="submission" date="2022-11" db="EMBL/GenBank/DDBJ databases">
        <authorList>
            <person name="Hyden B.L."/>
            <person name="Feng K."/>
            <person name="Yates T."/>
            <person name="Jawdy S."/>
            <person name="Smart L.B."/>
            <person name="Muchero W."/>
        </authorList>
    </citation>
    <scope>NUCLEOTIDE SEQUENCE</scope>
    <source>
        <tissue evidence="2">Shoot tip</tissue>
    </source>
</reference>